<evidence type="ECO:0000313" key="3">
    <source>
        <dbReference type="Proteomes" id="UP000694005"/>
    </source>
</evidence>
<name>A0A8D9LZN8_BRACM</name>
<dbReference type="Proteomes" id="UP000694005">
    <property type="component" value="Chromosome A02"/>
</dbReference>
<sequence length="107" mass="12037">MKSLIHRDIPVKRFNKYDRRINIPHQSQLSTIMHTRKRSGSVQTTSTPPGLNGTKLPLDTIQKTTKASYRPNEPTTRPISTLMTPTRLLEAGEGKSEISSFIFSGGW</sequence>
<reference evidence="2 3" key="1">
    <citation type="submission" date="2021-07" db="EMBL/GenBank/DDBJ databases">
        <authorList>
            <consortium name="Genoscope - CEA"/>
            <person name="William W."/>
        </authorList>
    </citation>
    <scope>NUCLEOTIDE SEQUENCE [LARGE SCALE GENOMIC DNA]</scope>
</reference>
<feature type="compositionally biased region" description="Polar residues" evidence="1">
    <location>
        <begin position="40"/>
        <end position="49"/>
    </location>
</feature>
<dbReference type="Gramene" id="A02p19840.2_BraZ1">
    <property type="protein sequence ID" value="A02p19840.2_BraZ1.CDS.1"/>
    <property type="gene ID" value="A02g19840.2_BraZ1"/>
</dbReference>
<dbReference type="AlphaFoldDB" id="A0A8D9LZN8"/>
<protein>
    <submittedName>
        <fullName evidence="2">Uncharacterized protein</fullName>
    </submittedName>
</protein>
<proteinExistence type="predicted"/>
<gene>
    <name evidence="2" type="ORF">BRAPAZ1V2_A02P19840.2</name>
</gene>
<feature type="region of interest" description="Disordered" evidence="1">
    <location>
        <begin position="33"/>
        <end position="57"/>
    </location>
</feature>
<dbReference type="EMBL" id="LS974618">
    <property type="protein sequence ID" value="CAG7893032.1"/>
    <property type="molecule type" value="Genomic_DNA"/>
</dbReference>
<evidence type="ECO:0000313" key="2">
    <source>
        <dbReference type="EMBL" id="CAG7893032.1"/>
    </source>
</evidence>
<evidence type="ECO:0000256" key="1">
    <source>
        <dbReference type="SAM" id="MobiDB-lite"/>
    </source>
</evidence>
<organism evidence="2 3">
    <name type="scientific">Brassica campestris</name>
    <name type="common">Field mustard</name>
    <dbReference type="NCBI Taxonomy" id="3711"/>
    <lineage>
        <taxon>Eukaryota</taxon>
        <taxon>Viridiplantae</taxon>
        <taxon>Streptophyta</taxon>
        <taxon>Embryophyta</taxon>
        <taxon>Tracheophyta</taxon>
        <taxon>Spermatophyta</taxon>
        <taxon>Magnoliopsida</taxon>
        <taxon>eudicotyledons</taxon>
        <taxon>Gunneridae</taxon>
        <taxon>Pentapetalae</taxon>
        <taxon>rosids</taxon>
        <taxon>malvids</taxon>
        <taxon>Brassicales</taxon>
        <taxon>Brassicaceae</taxon>
        <taxon>Brassiceae</taxon>
        <taxon>Brassica</taxon>
    </lineage>
</organism>
<accession>A0A8D9LZN8</accession>